<dbReference type="AlphaFoldDB" id="A0A9P8PXQ5"/>
<proteinExistence type="predicted"/>
<dbReference type="EMBL" id="JAEUBF010000159">
    <property type="protein sequence ID" value="KAH3680107.1"/>
    <property type="molecule type" value="Genomic_DNA"/>
</dbReference>
<comment type="caution">
    <text evidence="1">The sequence shown here is derived from an EMBL/GenBank/DDBJ whole genome shotgun (WGS) entry which is preliminary data.</text>
</comment>
<accession>A0A9P8PXQ5</accession>
<gene>
    <name evidence="1" type="ORF">WICMUC_000508</name>
</gene>
<name>A0A9P8PXQ5_9ASCO</name>
<evidence type="ECO:0000313" key="2">
    <source>
        <dbReference type="Proteomes" id="UP000769528"/>
    </source>
</evidence>
<reference evidence="1" key="2">
    <citation type="submission" date="2021-01" db="EMBL/GenBank/DDBJ databases">
        <authorList>
            <person name="Schikora-Tamarit M.A."/>
        </authorList>
    </citation>
    <scope>NUCLEOTIDE SEQUENCE</scope>
    <source>
        <strain evidence="1">CBS6341</strain>
    </source>
</reference>
<protein>
    <submittedName>
        <fullName evidence="1">Uncharacterized protein</fullName>
    </submittedName>
</protein>
<dbReference type="OrthoDB" id="3981283at2759"/>
<dbReference type="Proteomes" id="UP000769528">
    <property type="component" value="Unassembled WGS sequence"/>
</dbReference>
<sequence length="350" mass="39473">MSEMNEPLAVLNFMLEPEAESGTLLEKTKFPVVLIPKESQILFNGNIVTVSGNSNEKKISETLYTSNSNISRPRNRFILARNILSKVVKHCVHLNSEDVSTDDISKWHESYFPSYHYVPKNRSDSNSKFTRASTCDVIVDHFPHFPQSQKAGGGNTGKFENVYSFPKTNHHISGYSSNEFILDSLSENKIEQSPLTFNNSSVFSPCPGEFSSYKGSGNSFQVNEKNVDILKNGAEDIEDVSKYLTLCSTSYNETNDKIKNSLKKEKNTQDDQNYKDFTLRLSFKTKASKSTSKRPTKPKITKVDKIAKKQKNDTKKSSGILNFGLFADFEIMKSPYNFGKASVEDIINRN</sequence>
<evidence type="ECO:0000313" key="1">
    <source>
        <dbReference type="EMBL" id="KAH3680107.1"/>
    </source>
</evidence>
<organism evidence="1 2">
    <name type="scientific">Wickerhamomyces mucosus</name>
    <dbReference type="NCBI Taxonomy" id="1378264"/>
    <lineage>
        <taxon>Eukaryota</taxon>
        <taxon>Fungi</taxon>
        <taxon>Dikarya</taxon>
        <taxon>Ascomycota</taxon>
        <taxon>Saccharomycotina</taxon>
        <taxon>Saccharomycetes</taxon>
        <taxon>Phaffomycetales</taxon>
        <taxon>Wickerhamomycetaceae</taxon>
        <taxon>Wickerhamomyces</taxon>
    </lineage>
</organism>
<reference evidence="1" key="1">
    <citation type="journal article" date="2021" name="Open Biol.">
        <title>Shared evolutionary footprints suggest mitochondrial oxidative damage underlies multiple complex I losses in fungi.</title>
        <authorList>
            <person name="Schikora-Tamarit M.A."/>
            <person name="Marcet-Houben M."/>
            <person name="Nosek J."/>
            <person name="Gabaldon T."/>
        </authorList>
    </citation>
    <scope>NUCLEOTIDE SEQUENCE</scope>
    <source>
        <strain evidence="1">CBS6341</strain>
    </source>
</reference>
<keyword evidence="2" id="KW-1185">Reference proteome</keyword>